<protein>
    <submittedName>
        <fullName evidence="2">Uncharacterized protein</fullName>
    </submittedName>
</protein>
<keyword evidence="3" id="KW-1185">Reference proteome</keyword>
<keyword evidence="1" id="KW-0812">Transmembrane</keyword>
<sequence>MSINLSRSPLGFFSGSTCRMSMFSLTLLFIEFRVLRRTSVHCT</sequence>
<keyword evidence="1" id="KW-0472">Membrane</keyword>
<feature type="transmembrane region" description="Helical" evidence="1">
    <location>
        <begin position="12"/>
        <end position="30"/>
    </location>
</feature>
<gene>
    <name evidence="2" type="ORF">VA613_12520</name>
</gene>
<dbReference type="RefSeq" id="WP_324779349.1">
    <property type="nucleotide sequence ID" value="NZ_CP141769.1"/>
</dbReference>
<evidence type="ECO:0000256" key="1">
    <source>
        <dbReference type="SAM" id="Phobius"/>
    </source>
</evidence>
<organism evidence="2 3">
    <name type="scientific">Thiobacillus sedimenti</name>
    <dbReference type="NCBI Taxonomy" id="3110231"/>
    <lineage>
        <taxon>Bacteria</taxon>
        <taxon>Pseudomonadati</taxon>
        <taxon>Pseudomonadota</taxon>
        <taxon>Betaproteobacteria</taxon>
        <taxon>Nitrosomonadales</taxon>
        <taxon>Thiobacillaceae</taxon>
        <taxon>Thiobacillus</taxon>
    </lineage>
</organism>
<keyword evidence="1" id="KW-1133">Transmembrane helix</keyword>
<proteinExistence type="predicted"/>
<dbReference type="Proteomes" id="UP001334732">
    <property type="component" value="Chromosome"/>
</dbReference>
<accession>A0ABZ1CKJ7</accession>
<name>A0ABZ1CKJ7_9PROT</name>
<reference evidence="2 3" key="1">
    <citation type="submission" date="2023-12" db="EMBL/GenBank/DDBJ databases">
        <title>Thiobacillus sedimentum sp. nov., a chemolithoautotrophic sulfur-oxidizing bacterium isolated from freshwater sediment.</title>
        <authorList>
            <person name="Luo J."/>
            <person name="Dai C."/>
        </authorList>
    </citation>
    <scope>NUCLEOTIDE SEQUENCE [LARGE SCALE GENOMIC DNA]</scope>
    <source>
        <strain evidence="2 3">SCUT-2</strain>
    </source>
</reference>
<evidence type="ECO:0000313" key="2">
    <source>
        <dbReference type="EMBL" id="WRS38817.1"/>
    </source>
</evidence>
<evidence type="ECO:0000313" key="3">
    <source>
        <dbReference type="Proteomes" id="UP001334732"/>
    </source>
</evidence>
<dbReference type="EMBL" id="CP141769">
    <property type="protein sequence ID" value="WRS38817.1"/>
    <property type="molecule type" value="Genomic_DNA"/>
</dbReference>